<dbReference type="KEGG" id="cnan:A2G96_09475"/>
<evidence type="ECO:0000313" key="2">
    <source>
        <dbReference type="Proteomes" id="UP000075238"/>
    </source>
</evidence>
<dbReference type="RefSeq" id="WP_062798690.1">
    <property type="nucleotide sequence ID" value="NZ_CP014844.1"/>
</dbReference>
<keyword evidence="2" id="KW-1185">Reference proteome</keyword>
<evidence type="ECO:0000313" key="1">
    <source>
        <dbReference type="EMBL" id="AMR77952.1"/>
    </source>
</evidence>
<reference evidence="1 2" key="1">
    <citation type="submission" date="2016-03" db="EMBL/GenBank/DDBJ databases">
        <title>Complete genome sequence of a novel chlorpyrifos degrading bacterium, Cupriavidus nantongensis sp. X1.</title>
        <authorList>
            <person name="Fang L."/>
        </authorList>
    </citation>
    <scope>NUCLEOTIDE SEQUENCE [LARGE SCALE GENOMIC DNA]</scope>
    <source>
        <strain evidence="1 2">X1</strain>
    </source>
</reference>
<protein>
    <submittedName>
        <fullName evidence="1">Uncharacterized protein</fullName>
    </submittedName>
</protein>
<gene>
    <name evidence="1" type="ORF">A2G96_09475</name>
</gene>
<accession>A0A142JIP0</accession>
<dbReference type="Proteomes" id="UP000075238">
    <property type="component" value="Chromosome 1"/>
</dbReference>
<dbReference type="EMBL" id="CP014844">
    <property type="protein sequence ID" value="AMR77952.1"/>
    <property type="molecule type" value="Genomic_DNA"/>
</dbReference>
<proteinExistence type="predicted"/>
<dbReference type="OrthoDB" id="7538962at2"/>
<name>A0A142JIP0_9BURK</name>
<sequence length="281" mass="32166">MKMVIDANYFEHEDLRNYLRSSRENIAVLIDYAGMEMRKGDALRNVSRSLSILCQFPKQVLVLKGTREVAGLRMATQGLDKRLIDKTQTRDFAQFCAQTHRAVNGDKLLLAALEDSTRTAKDHFDAMQKGMEQMEVVVAGYATRFTQKELSELRTGRAYGPELDARIAEHVFELWATVRQSHPDVKRAANVEEAVNNIVFRYTAAGYVWLLEKLRSGVSIENVLSPKKVTSDFIDIVYVAYATYFDGILSKETRVQRNYEQTLAMLKNNVPNAYFSRRRHP</sequence>
<dbReference type="AlphaFoldDB" id="A0A142JIP0"/>
<organism evidence="1 2">
    <name type="scientific">Cupriavidus nantongensis</name>
    <dbReference type="NCBI Taxonomy" id="1796606"/>
    <lineage>
        <taxon>Bacteria</taxon>
        <taxon>Pseudomonadati</taxon>
        <taxon>Pseudomonadota</taxon>
        <taxon>Betaproteobacteria</taxon>
        <taxon>Burkholderiales</taxon>
        <taxon>Burkholderiaceae</taxon>
        <taxon>Cupriavidus</taxon>
    </lineage>
</organism>